<feature type="transmembrane region" description="Helical" evidence="1">
    <location>
        <begin position="155"/>
        <end position="175"/>
    </location>
</feature>
<keyword evidence="2" id="KW-0732">Signal</keyword>
<keyword evidence="4" id="KW-1185">Reference proteome</keyword>
<dbReference type="GO" id="GO:0003911">
    <property type="term" value="F:DNA ligase (NAD+) activity"/>
    <property type="evidence" value="ECO:0007669"/>
    <property type="project" value="UniProtKB-EC"/>
</dbReference>
<proteinExistence type="predicted"/>
<evidence type="ECO:0000256" key="1">
    <source>
        <dbReference type="SAM" id="Phobius"/>
    </source>
</evidence>
<protein>
    <submittedName>
        <fullName evidence="3">NAD-dependent DNA ligase</fullName>
        <ecNumber evidence="3">6.5.1.2</ecNumber>
    </submittedName>
</protein>
<reference evidence="3 4" key="1">
    <citation type="journal article" date="2003" name="Proc. Natl. Acad. Sci. U.S.A.">
        <title>The genome sequence of Clostridium tetani, the causative agent of tetanus disease.</title>
        <authorList>
            <person name="Brueggemann H."/>
            <person name="Baumer S."/>
            <person name="Fricke W.F."/>
            <person name="Wiezer A."/>
            <person name="Liesegang H."/>
            <person name="Decker I."/>
            <person name="Herzberg C."/>
            <person name="Martinez-Arias R."/>
            <person name="Merkl R."/>
            <person name="Henne A."/>
            <person name="Gottschalk G."/>
        </authorList>
    </citation>
    <scope>NUCLEOTIDE SEQUENCE [LARGE SCALE GENOMIC DNA]</scope>
    <source>
        <strain evidence="4">Massachusetts / E88</strain>
    </source>
</reference>
<keyword evidence="1" id="KW-1133">Transmembrane helix</keyword>
<evidence type="ECO:0000256" key="2">
    <source>
        <dbReference type="SAM" id="SignalP"/>
    </source>
</evidence>
<keyword evidence="1" id="KW-0812">Transmembrane</keyword>
<dbReference type="STRING" id="212717.CTC_01954"/>
<accession>Q892Y0</accession>
<dbReference type="HOGENOM" id="CLU_1136527_0_0_9"/>
<evidence type="ECO:0000313" key="3">
    <source>
        <dbReference type="EMBL" id="AAO36462.1"/>
    </source>
</evidence>
<feature type="chain" id="PRO_5004301997" evidence="2">
    <location>
        <begin position="19"/>
        <end position="244"/>
    </location>
</feature>
<dbReference type="EMBL" id="AE015927">
    <property type="protein sequence ID" value="AAO36462.1"/>
    <property type="molecule type" value="Genomic_DNA"/>
</dbReference>
<feature type="signal peptide" evidence="2">
    <location>
        <begin position="1"/>
        <end position="18"/>
    </location>
</feature>
<keyword evidence="1" id="KW-0472">Membrane</keyword>
<dbReference type="KEGG" id="ctc:CTC_01954"/>
<dbReference type="Proteomes" id="UP000001412">
    <property type="component" value="Chromosome"/>
</dbReference>
<sequence>MLGFSIFAFLIPSSPVSASTTSNPLLLRLIFKKPLILFSSSTNNIFPFIKKPFLFINYKFTPYLNSILIQIKFKYVTKRLLKKVGWFLKYFKNHPTFFNEYLNYSLLVIHYLRALIEFSTAINVTPTSANTAAHILANPNAPKESTTNLIPKENIIFSQTIFLVLLAISIPFIILKGLSCIITISDASIAASEPNPPIAIPMSALAKTGASFTPSPTKTNLPLGLFCENNFSNSSILFSGSKSV</sequence>
<dbReference type="AlphaFoldDB" id="Q892Y0"/>
<gene>
    <name evidence="3" type="ordered locus">CTC_01954</name>
</gene>
<keyword evidence="3" id="KW-0436">Ligase</keyword>
<dbReference type="EC" id="6.5.1.2" evidence="3"/>
<evidence type="ECO:0000313" key="4">
    <source>
        <dbReference type="Proteomes" id="UP000001412"/>
    </source>
</evidence>
<organism evidence="3 4">
    <name type="scientific">Clostridium tetani (strain Massachusetts / E88)</name>
    <dbReference type="NCBI Taxonomy" id="212717"/>
    <lineage>
        <taxon>Bacteria</taxon>
        <taxon>Bacillati</taxon>
        <taxon>Bacillota</taxon>
        <taxon>Clostridia</taxon>
        <taxon>Eubacteriales</taxon>
        <taxon>Clostridiaceae</taxon>
        <taxon>Clostridium</taxon>
    </lineage>
</organism>
<name>Q892Y0_CLOTE</name>